<evidence type="ECO:0000313" key="2">
    <source>
        <dbReference type="Proteomes" id="UP000003323"/>
    </source>
</evidence>
<name>E0Q7E5_9BIFI</name>
<dbReference type="Proteomes" id="UP000003323">
    <property type="component" value="Unassembled WGS sequence"/>
</dbReference>
<comment type="caution">
    <text evidence="1">The sequence shown here is derived from an EMBL/GenBank/DDBJ whole genome shotgun (WGS) entry which is preliminary data.</text>
</comment>
<accession>E0Q7E5</accession>
<evidence type="ECO:0000313" key="1">
    <source>
        <dbReference type="EMBL" id="EFM41660.1"/>
    </source>
</evidence>
<sequence>MINLQSVKRPRVRLDEDFQKLPARYAVGEIPEMDTISGLADRALDDARQASERASMTFSYVLQNTPTLLLFGKYRFPSYDQIWYPRHHALKMPVVPHVGDYLIIKWRPTGELESVRLDGFYKHLLFDGDKLKSKDHYVLAIIRPPYCQRKESQ</sequence>
<dbReference type="EMBL" id="AEEQ01000009">
    <property type="protein sequence ID" value="EFM41660.1"/>
    <property type="molecule type" value="Genomic_DNA"/>
</dbReference>
<dbReference type="HOGENOM" id="CLU_1709681_0_0_11"/>
<protein>
    <submittedName>
        <fullName evidence="1">Uncharacterized protein</fullName>
    </submittedName>
</protein>
<proteinExistence type="predicted"/>
<organism evidence="1 2">
    <name type="scientific">Bifidobacterium dentium ATCC 27679</name>
    <dbReference type="NCBI Taxonomy" id="871562"/>
    <lineage>
        <taxon>Bacteria</taxon>
        <taxon>Bacillati</taxon>
        <taxon>Actinomycetota</taxon>
        <taxon>Actinomycetes</taxon>
        <taxon>Bifidobacteriales</taxon>
        <taxon>Bifidobacteriaceae</taxon>
        <taxon>Bifidobacterium</taxon>
    </lineage>
</organism>
<reference evidence="1 2" key="1">
    <citation type="submission" date="2010-08" db="EMBL/GenBank/DDBJ databases">
        <authorList>
            <person name="Muzny D."/>
            <person name="Qin X."/>
            <person name="Deng J."/>
            <person name="Jiang H."/>
            <person name="Liu Y."/>
            <person name="Qu J."/>
            <person name="Song X.-Z."/>
            <person name="Zhang L."/>
            <person name="Thornton R."/>
            <person name="Coyle M."/>
            <person name="Francisco L."/>
            <person name="Jackson L."/>
            <person name="Javaid M."/>
            <person name="Korchina V."/>
            <person name="Kovar C."/>
            <person name="Mata R."/>
            <person name="Mathew T."/>
            <person name="Ngo R."/>
            <person name="Nguyen L."/>
            <person name="Nguyen N."/>
            <person name="Okwuonu G."/>
            <person name="Ongeri F."/>
            <person name="Pham C."/>
            <person name="Simmons D."/>
            <person name="Wilczek-Boney K."/>
            <person name="Hale W."/>
            <person name="Jakkamsetti A."/>
            <person name="Pham P."/>
            <person name="Ruth R."/>
            <person name="San Lucas F."/>
            <person name="Warren J."/>
            <person name="Zhang J."/>
            <person name="Zhao Z."/>
            <person name="Zhou C."/>
            <person name="Zhu D."/>
            <person name="Lee S."/>
            <person name="Bess C."/>
            <person name="Blankenburg K."/>
            <person name="Forbes L."/>
            <person name="Fu Q."/>
            <person name="Gubbala S."/>
            <person name="Hirani K."/>
            <person name="Jayaseelan J.C."/>
            <person name="Lara F."/>
            <person name="Munidasa M."/>
            <person name="Palculict T."/>
            <person name="Patil S."/>
            <person name="Pu L.-L."/>
            <person name="Saada N."/>
            <person name="Tang L."/>
            <person name="Weissenberger G."/>
            <person name="Zhu Y."/>
            <person name="Hemphill L."/>
            <person name="Shang Y."/>
            <person name="Youmans B."/>
            <person name="Ayvaz T."/>
            <person name="Ross M."/>
            <person name="Santibanez J."/>
            <person name="Aqrawi P."/>
            <person name="Gross S."/>
            <person name="Joshi V."/>
            <person name="Fowler G."/>
            <person name="Nazareth L."/>
            <person name="Reid J."/>
            <person name="Worley K."/>
            <person name="Petrosino J."/>
            <person name="Highlander S."/>
            <person name="Gibbs R."/>
        </authorList>
    </citation>
    <scope>NUCLEOTIDE SEQUENCE [LARGE SCALE GENOMIC DNA]</scope>
    <source>
        <strain evidence="1 2">ATCC 27679</strain>
    </source>
</reference>
<gene>
    <name evidence="1" type="ORF">HMPREF0168_1053</name>
</gene>
<dbReference type="AlphaFoldDB" id="E0Q7E5"/>